<proteinExistence type="predicted"/>
<name>A0A4P9VQH8_9GAMM</name>
<dbReference type="EMBL" id="NDXW01000001">
    <property type="protein sequence ID" value="RDH44624.1"/>
    <property type="molecule type" value="Genomic_DNA"/>
</dbReference>
<organism evidence="1 2">
    <name type="scientific">Zooshikella ganghwensis</name>
    <dbReference type="NCBI Taxonomy" id="202772"/>
    <lineage>
        <taxon>Bacteria</taxon>
        <taxon>Pseudomonadati</taxon>
        <taxon>Pseudomonadota</taxon>
        <taxon>Gammaproteobacteria</taxon>
        <taxon>Oceanospirillales</taxon>
        <taxon>Zooshikellaceae</taxon>
        <taxon>Zooshikella</taxon>
    </lineage>
</organism>
<reference evidence="1 2" key="1">
    <citation type="submission" date="2017-04" db="EMBL/GenBank/DDBJ databases">
        <title>Draft genome sequence of Zooshikella ganghwensis VG4 isolated from Red Sea sediments.</title>
        <authorList>
            <person name="Rehman Z."/>
            <person name="Alam I."/>
            <person name="Kamau A."/>
            <person name="Bajic V."/>
            <person name="Leiknes T."/>
        </authorList>
    </citation>
    <scope>NUCLEOTIDE SEQUENCE [LARGE SCALE GENOMIC DNA]</scope>
    <source>
        <strain evidence="1 2">VG4</strain>
    </source>
</reference>
<dbReference type="Proteomes" id="UP000257039">
    <property type="component" value="Unassembled WGS sequence"/>
</dbReference>
<evidence type="ECO:0000313" key="2">
    <source>
        <dbReference type="Proteomes" id="UP000257039"/>
    </source>
</evidence>
<comment type="caution">
    <text evidence="1">The sequence shown here is derived from an EMBL/GenBank/DDBJ whole genome shotgun (WGS) entry which is preliminary data.</text>
</comment>
<keyword evidence="2" id="KW-1185">Reference proteome</keyword>
<sequence length="301" mass="34382">MLKVLLNIDFGDHMKEKVFLSCTFLLSSLLPAIGSADQLKLTESCSSLTSLKNNTTISQYNKQDVAYWAGCINEKPLLKIASTEDKYGYKDLDNNIIQYYKPARVDFKDQLNLNISELGAACYDNPTAAKYFNIYAESQIEKSLNSLTLPYDYHSSLDSWGEELTCAIINSGQVLFYYTYTDSNEVKEHAPKKPINEESLWYIDQTDNRKTLKTDDINSTLTLTSTAKLLKFKCYESGKSNMDWFLFGKLYPINEQGATSGPGNFFKLERIVKYLENNQHCIMQPIHSSDKNQYKVIKQVL</sequence>
<dbReference type="AlphaFoldDB" id="A0A4P9VQH8"/>
<accession>A0A4P9VQH8</accession>
<evidence type="ECO:0000313" key="1">
    <source>
        <dbReference type="EMBL" id="RDH44624.1"/>
    </source>
</evidence>
<gene>
    <name evidence="1" type="ORF">B9G39_14940</name>
</gene>
<protein>
    <submittedName>
        <fullName evidence="1">Uncharacterized protein</fullName>
    </submittedName>
</protein>